<proteinExistence type="predicted"/>
<evidence type="ECO:0000313" key="1">
    <source>
        <dbReference type="EMBL" id="KAJ1530974.1"/>
    </source>
</evidence>
<dbReference type="EMBL" id="JAPTSV010000002">
    <property type="protein sequence ID" value="KAJ1530974.1"/>
    <property type="molecule type" value="Genomic_DNA"/>
</dbReference>
<dbReference type="Proteomes" id="UP001075354">
    <property type="component" value="Chromosome 2"/>
</dbReference>
<reference evidence="1" key="1">
    <citation type="submission" date="2022-12" db="EMBL/GenBank/DDBJ databases">
        <title>Chromosome-level genome assembly of the bean flower thrips Megalurothrips usitatus.</title>
        <authorList>
            <person name="Ma L."/>
            <person name="Liu Q."/>
            <person name="Li H."/>
            <person name="Cai W."/>
        </authorList>
    </citation>
    <scope>NUCLEOTIDE SEQUENCE</scope>
    <source>
        <strain evidence="1">Cailab_2022a</strain>
    </source>
</reference>
<accession>A0AAV7XXD7</accession>
<evidence type="ECO:0000313" key="2">
    <source>
        <dbReference type="Proteomes" id="UP001075354"/>
    </source>
</evidence>
<comment type="caution">
    <text evidence="1">The sequence shown here is derived from an EMBL/GenBank/DDBJ whole genome shotgun (WGS) entry which is preliminary data.</text>
</comment>
<sequence>MQQQPQRPQQPPAWAQVTVSFLPGPRPYSVALTTATVSRGAAAGGPNGSEPADCTLLRASNPLLDVVGHE</sequence>
<keyword evidence="2" id="KW-1185">Reference proteome</keyword>
<organism evidence="1 2">
    <name type="scientific">Megalurothrips usitatus</name>
    <name type="common">bean blossom thrips</name>
    <dbReference type="NCBI Taxonomy" id="439358"/>
    <lineage>
        <taxon>Eukaryota</taxon>
        <taxon>Metazoa</taxon>
        <taxon>Ecdysozoa</taxon>
        <taxon>Arthropoda</taxon>
        <taxon>Hexapoda</taxon>
        <taxon>Insecta</taxon>
        <taxon>Pterygota</taxon>
        <taxon>Neoptera</taxon>
        <taxon>Paraneoptera</taxon>
        <taxon>Thysanoptera</taxon>
        <taxon>Terebrantia</taxon>
        <taxon>Thripoidea</taxon>
        <taxon>Thripidae</taxon>
        <taxon>Megalurothrips</taxon>
    </lineage>
</organism>
<gene>
    <name evidence="1" type="ORF">ONE63_005810</name>
</gene>
<dbReference type="AlphaFoldDB" id="A0AAV7XXD7"/>
<name>A0AAV7XXD7_9NEOP</name>
<protein>
    <submittedName>
        <fullName evidence="1">Uncharacterized protein</fullName>
    </submittedName>
</protein>